<sequence length="60" mass="6444">MKTEMKPLSRGEMKKVLGGVNFTIWNCAEGQQCSSTDPSVRCGLTSCTNTGVRCNNTACV</sequence>
<proteinExistence type="predicted"/>
<reference evidence="1" key="1">
    <citation type="submission" date="2020-08" db="EMBL/GenBank/DDBJ databases">
        <title>Genomic Encyclopedia of Type Strains, Phase III (KMG-III): the genomes of soil and plant-associated and newly described type strains.</title>
        <authorList>
            <person name="Whitman W."/>
        </authorList>
    </citation>
    <scope>NUCLEOTIDE SEQUENCE [LARGE SCALE GENOMIC DNA]</scope>
    <source>
        <strain evidence="1">CECT 8628</strain>
    </source>
</reference>
<evidence type="ECO:0000313" key="1">
    <source>
        <dbReference type="EMBL" id="MBB3058953.1"/>
    </source>
</evidence>
<dbReference type="EMBL" id="JACHWX010000028">
    <property type="protein sequence ID" value="MBB3058953.1"/>
    <property type="molecule type" value="Genomic_DNA"/>
</dbReference>
<dbReference type="Proteomes" id="UP000539265">
    <property type="component" value="Unassembled WGS sequence"/>
</dbReference>
<gene>
    <name evidence="1" type="ORF">FHS11_005413</name>
</gene>
<name>A0A839SNL2_9SPHI</name>
<keyword evidence="2" id="KW-1185">Reference proteome</keyword>
<comment type="caution">
    <text evidence="1">The sequence shown here is derived from an EMBL/GenBank/DDBJ whole genome shotgun (WGS) entry which is preliminary data.</text>
</comment>
<protein>
    <submittedName>
        <fullName evidence="1">Uncharacterized protein</fullName>
    </submittedName>
</protein>
<accession>A0A839SNL2</accession>
<organism evidence="1 2">
    <name type="scientific">Mucilaginibacter gotjawali</name>
    <dbReference type="NCBI Taxonomy" id="1550579"/>
    <lineage>
        <taxon>Bacteria</taxon>
        <taxon>Pseudomonadati</taxon>
        <taxon>Bacteroidota</taxon>
        <taxon>Sphingobacteriia</taxon>
        <taxon>Sphingobacteriales</taxon>
        <taxon>Sphingobacteriaceae</taxon>
        <taxon>Mucilaginibacter</taxon>
    </lineage>
</organism>
<evidence type="ECO:0000313" key="2">
    <source>
        <dbReference type="Proteomes" id="UP000539265"/>
    </source>
</evidence>
<dbReference type="AlphaFoldDB" id="A0A839SNL2"/>